<evidence type="ECO:0000313" key="1">
    <source>
        <dbReference type="EMBL" id="JAE19060.1"/>
    </source>
</evidence>
<sequence length="137" mass="16067">MKPRFPQPHYSSKSWYLVRMCYMQYLSMAQCSHAAFDSHVSADLLHRIDGFLNLTDQLWCMDHCCTKLLISLSQNVGCTDLCFTTCIDIAVRAGSRLLHFNEFRFEEQHPSMVGLVERQPHSKCYMNHYRLVLVMRN</sequence>
<protein>
    <submittedName>
        <fullName evidence="1">Uncharacterized protein</fullName>
    </submittedName>
</protein>
<name>A0A0A9LHL3_ARUDO</name>
<proteinExistence type="predicted"/>
<reference evidence="1" key="1">
    <citation type="submission" date="2014-09" db="EMBL/GenBank/DDBJ databases">
        <authorList>
            <person name="Magalhaes I.L.F."/>
            <person name="Oliveira U."/>
            <person name="Santos F.R."/>
            <person name="Vidigal T.H.D.A."/>
            <person name="Brescovit A.D."/>
            <person name="Santos A.J."/>
        </authorList>
    </citation>
    <scope>NUCLEOTIDE SEQUENCE</scope>
    <source>
        <tissue evidence="1">Shoot tissue taken approximately 20 cm above the soil surface</tissue>
    </source>
</reference>
<accession>A0A0A9LHL3</accession>
<reference evidence="1" key="2">
    <citation type="journal article" date="2015" name="Data Brief">
        <title>Shoot transcriptome of the giant reed, Arundo donax.</title>
        <authorList>
            <person name="Barrero R.A."/>
            <person name="Guerrero F.D."/>
            <person name="Moolhuijzen P."/>
            <person name="Goolsby J.A."/>
            <person name="Tidwell J."/>
            <person name="Bellgard S.E."/>
            <person name="Bellgard M.I."/>
        </authorList>
    </citation>
    <scope>NUCLEOTIDE SEQUENCE</scope>
    <source>
        <tissue evidence="1">Shoot tissue taken approximately 20 cm above the soil surface</tissue>
    </source>
</reference>
<dbReference type="AlphaFoldDB" id="A0A0A9LHL3"/>
<dbReference type="EMBL" id="GBRH01178836">
    <property type="protein sequence ID" value="JAE19060.1"/>
    <property type="molecule type" value="Transcribed_RNA"/>
</dbReference>
<organism evidence="1">
    <name type="scientific">Arundo donax</name>
    <name type="common">Giant reed</name>
    <name type="synonym">Donax arundinaceus</name>
    <dbReference type="NCBI Taxonomy" id="35708"/>
    <lineage>
        <taxon>Eukaryota</taxon>
        <taxon>Viridiplantae</taxon>
        <taxon>Streptophyta</taxon>
        <taxon>Embryophyta</taxon>
        <taxon>Tracheophyta</taxon>
        <taxon>Spermatophyta</taxon>
        <taxon>Magnoliopsida</taxon>
        <taxon>Liliopsida</taxon>
        <taxon>Poales</taxon>
        <taxon>Poaceae</taxon>
        <taxon>PACMAD clade</taxon>
        <taxon>Arundinoideae</taxon>
        <taxon>Arundineae</taxon>
        <taxon>Arundo</taxon>
    </lineage>
</organism>